<dbReference type="InterPro" id="IPR029052">
    <property type="entry name" value="Metallo-depent_PP-like"/>
</dbReference>
<dbReference type="EC" id="3.1.4.-" evidence="2"/>
<protein>
    <recommendedName>
        <fullName evidence="2">Phosphoesterase</fullName>
        <ecNumber evidence="2">3.1.4.-</ecNumber>
    </recommendedName>
</protein>
<gene>
    <name evidence="4" type="ORF">IAD15_05790</name>
</gene>
<name>A0A9D1HQC1_9FIRM</name>
<dbReference type="Proteomes" id="UP000824175">
    <property type="component" value="Unassembled WGS sequence"/>
</dbReference>
<evidence type="ECO:0000256" key="2">
    <source>
        <dbReference type="RuleBase" id="RU362039"/>
    </source>
</evidence>
<dbReference type="Pfam" id="PF12850">
    <property type="entry name" value="Metallophos_2"/>
    <property type="match status" value="1"/>
</dbReference>
<dbReference type="GO" id="GO:0046872">
    <property type="term" value="F:metal ion binding"/>
    <property type="evidence" value="ECO:0007669"/>
    <property type="project" value="UniProtKB-KW"/>
</dbReference>
<dbReference type="Gene3D" id="3.60.21.10">
    <property type="match status" value="1"/>
</dbReference>
<reference evidence="4" key="1">
    <citation type="submission" date="2020-10" db="EMBL/GenBank/DDBJ databases">
        <authorList>
            <person name="Gilroy R."/>
        </authorList>
    </citation>
    <scope>NUCLEOTIDE SEQUENCE</scope>
    <source>
        <strain evidence="4">CHK195-11698</strain>
    </source>
</reference>
<feature type="domain" description="Calcineurin-like phosphoesterase" evidence="3">
    <location>
        <begin position="4"/>
        <end position="146"/>
    </location>
</feature>
<comment type="caution">
    <text evidence="4">The sequence shown here is derived from an EMBL/GenBank/DDBJ whole genome shotgun (WGS) entry which is preliminary data.</text>
</comment>
<accession>A0A9D1HQC1</accession>
<evidence type="ECO:0000313" key="4">
    <source>
        <dbReference type="EMBL" id="HIU13564.1"/>
    </source>
</evidence>
<dbReference type="EMBL" id="DVMJ01000051">
    <property type="protein sequence ID" value="HIU13564.1"/>
    <property type="molecule type" value="Genomic_DNA"/>
</dbReference>
<reference evidence="4" key="2">
    <citation type="journal article" date="2021" name="PeerJ">
        <title>Extensive microbial diversity within the chicken gut microbiome revealed by metagenomics and culture.</title>
        <authorList>
            <person name="Gilroy R."/>
            <person name="Ravi A."/>
            <person name="Getino M."/>
            <person name="Pursley I."/>
            <person name="Horton D.L."/>
            <person name="Alikhan N.F."/>
            <person name="Baker D."/>
            <person name="Gharbi K."/>
            <person name="Hall N."/>
            <person name="Watson M."/>
            <person name="Adriaenssens E.M."/>
            <person name="Foster-Nyarko E."/>
            <person name="Jarju S."/>
            <person name="Secka A."/>
            <person name="Antonio M."/>
            <person name="Oren A."/>
            <person name="Chaudhuri R.R."/>
            <person name="La Ragione R."/>
            <person name="Hildebrand F."/>
            <person name="Pallen M.J."/>
        </authorList>
    </citation>
    <scope>NUCLEOTIDE SEQUENCE</scope>
    <source>
        <strain evidence="4">CHK195-11698</strain>
    </source>
</reference>
<dbReference type="InterPro" id="IPR024654">
    <property type="entry name" value="Calcineurin-like_PHP_lpxH"/>
</dbReference>
<dbReference type="PANTHER" id="PTHR11124">
    <property type="entry name" value="VACUOLAR SORTING PROTEIN VPS29"/>
    <property type="match status" value="1"/>
</dbReference>
<dbReference type="AlphaFoldDB" id="A0A9D1HQC1"/>
<organism evidence="4 5">
    <name type="scientific">Candidatus Fimiplasma intestinipullorum</name>
    <dbReference type="NCBI Taxonomy" id="2840825"/>
    <lineage>
        <taxon>Bacteria</taxon>
        <taxon>Bacillati</taxon>
        <taxon>Bacillota</taxon>
        <taxon>Clostridia</taxon>
        <taxon>Eubacteriales</taxon>
        <taxon>Candidatus Fimiplasma</taxon>
    </lineage>
</organism>
<dbReference type="GO" id="GO:0016787">
    <property type="term" value="F:hydrolase activity"/>
    <property type="evidence" value="ECO:0007669"/>
    <property type="project" value="UniProtKB-UniRule"/>
</dbReference>
<evidence type="ECO:0000256" key="1">
    <source>
        <dbReference type="ARBA" id="ARBA00008950"/>
    </source>
</evidence>
<comment type="similarity">
    <text evidence="1 2">Belongs to the metallophosphoesterase superfamily. YfcE family.</text>
</comment>
<proteinExistence type="inferred from homology"/>
<dbReference type="NCBIfam" id="TIGR00040">
    <property type="entry name" value="yfcE"/>
    <property type="match status" value="1"/>
</dbReference>
<sequence length="183" mass="20339">MTSLLVVSDSHVHNATLQGIFQAHPDISICLHCGDIQDDPASLKIETLYLVQGNTDVPTMPKELIIEIDHYQILIVHGHEQVVEDGLDDLVAYGKTKNVDLICYGHTHHPMVAKRDDLTILNPGSVAFPRGGKVFVPTYAIVDLGDDLTIHFYHAKTHACVDDLVLGSQTKKKKKSFFSFLKR</sequence>
<evidence type="ECO:0000259" key="3">
    <source>
        <dbReference type="Pfam" id="PF12850"/>
    </source>
</evidence>
<comment type="cofactor">
    <cofactor evidence="2">
        <name>a divalent metal cation</name>
        <dbReference type="ChEBI" id="CHEBI:60240"/>
    </cofactor>
</comment>
<dbReference type="SUPFAM" id="SSF56300">
    <property type="entry name" value="Metallo-dependent phosphatases"/>
    <property type="match status" value="1"/>
</dbReference>
<dbReference type="InterPro" id="IPR000979">
    <property type="entry name" value="Phosphodiesterase_MJ0936/Vps29"/>
</dbReference>
<evidence type="ECO:0000313" key="5">
    <source>
        <dbReference type="Proteomes" id="UP000824175"/>
    </source>
</evidence>
<keyword evidence="2" id="KW-0479">Metal-binding</keyword>